<sequence length="663" mass="71301">MRKTLNRREFLKRGTVLGMGAAALGALTGCNAASSSEAAASSVAGIYTPGTYTAAAKGMNGDVTATVTFDETRITEVVLDVSGETESIGQAAKDKLIEQIMTAQTSQIDGVTGATVTSKAVQNAVADCISQASGGAITPAQQDTSEASGADWLGQEPEIAESEITETRECEVLVVGAGSSGSFAAASAVEMGAKTILIEKFGHDMASGIRDTLAGCGSREQKADGDDVDKAEAVQYLCDWSHSYTKRSLAKLWAEKSGETMDWFADRLEEGGLSFRHEIDDASLPSNYKVLDVGHSTQYGEEYYDQLTMDIVLEYAQGLGLEVQYEITMVKLEKDGDRVCGLIAKDANGSYIRYKASKGVILACGGYSGNEEMMMALQPHSVEQTCINYSKPGSKGDGIKACLWAGAIMDTTHTSMIFDRGAVKPDEHGEYGKASNGQLFWMGSQPFLKVNLKGERFMNEYQPYDMILHSAASQPYHTYCTVWDSNYVEDCKTFETHGCSRLYEHKNGTAPVFTMDMVIGMNAELEENGYIVKADTIEELAEKLNLPADAFKATVERYNELAAKGVDEDFGKEGYRMSALAAAPFYGVRQSGGYLICTMDGIQIDENMHALNTEYEPIAGLYVIGDMSGNYFSQSYPCLLAGAAAGRSATFGRLAGQNAAQGI</sequence>
<keyword evidence="9" id="KW-0732">Signal</keyword>
<name>A0A9E2KLE2_9FIRM</name>
<proteinExistence type="predicted"/>
<evidence type="ECO:0000259" key="10">
    <source>
        <dbReference type="SMART" id="SM00900"/>
    </source>
</evidence>
<dbReference type="InterPro" id="IPR003953">
    <property type="entry name" value="FAD-dep_OxRdtase_2_FAD-bd"/>
</dbReference>
<comment type="cofactor">
    <cofactor evidence="2">
        <name>FAD</name>
        <dbReference type="ChEBI" id="CHEBI:57692"/>
    </cofactor>
</comment>
<dbReference type="EMBL" id="JAHLFH010000123">
    <property type="protein sequence ID" value="MBU3819888.1"/>
    <property type="molecule type" value="Genomic_DNA"/>
</dbReference>
<dbReference type="PROSITE" id="PS51318">
    <property type="entry name" value="TAT"/>
    <property type="match status" value="1"/>
</dbReference>
<accession>A0A9E2KLE2</accession>
<gene>
    <name evidence="11" type="ORF">H9864_05900</name>
</gene>
<evidence type="ECO:0000256" key="3">
    <source>
        <dbReference type="ARBA" id="ARBA00013137"/>
    </source>
</evidence>
<dbReference type="SUPFAM" id="SSF51905">
    <property type="entry name" value="FAD/NAD(P)-binding domain"/>
    <property type="match status" value="1"/>
</dbReference>
<dbReference type="Pfam" id="PF04205">
    <property type="entry name" value="FMN_bind"/>
    <property type="match status" value="1"/>
</dbReference>
<evidence type="ECO:0000256" key="2">
    <source>
        <dbReference type="ARBA" id="ARBA00001974"/>
    </source>
</evidence>
<feature type="chain" id="PRO_5039134446" description="Urocanate reductase" evidence="9">
    <location>
        <begin position="33"/>
        <end position="663"/>
    </location>
</feature>
<dbReference type="InterPro" id="IPR006311">
    <property type="entry name" value="TAT_signal"/>
</dbReference>
<dbReference type="GO" id="GO:0033765">
    <property type="term" value="F:steroid dehydrogenase activity, acting on the CH-CH group of donors"/>
    <property type="evidence" value="ECO:0007669"/>
    <property type="project" value="UniProtKB-ARBA"/>
</dbReference>
<comment type="cofactor">
    <cofactor evidence="1">
        <name>FMN</name>
        <dbReference type="ChEBI" id="CHEBI:58210"/>
    </cofactor>
</comment>
<dbReference type="InterPro" id="IPR027477">
    <property type="entry name" value="Succ_DH/fumarate_Rdtase_cat_sf"/>
</dbReference>
<dbReference type="InterPro" id="IPR007329">
    <property type="entry name" value="FMN-bd"/>
</dbReference>
<keyword evidence="5" id="KW-0285">Flavoprotein</keyword>
<dbReference type="Gene3D" id="3.50.50.60">
    <property type="entry name" value="FAD/NAD(P)-binding domain"/>
    <property type="match status" value="1"/>
</dbReference>
<reference evidence="11" key="1">
    <citation type="journal article" date="2021" name="PeerJ">
        <title>Extensive microbial diversity within the chicken gut microbiome revealed by metagenomics and culture.</title>
        <authorList>
            <person name="Gilroy R."/>
            <person name="Ravi A."/>
            <person name="Getino M."/>
            <person name="Pursley I."/>
            <person name="Horton D.L."/>
            <person name="Alikhan N.F."/>
            <person name="Baker D."/>
            <person name="Gharbi K."/>
            <person name="Hall N."/>
            <person name="Watson M."/>
            <person name="Adriaenssens E.M."/>
            <person name="Foster-Nyarko E."/>
            <person name="Jarju S."/>
            <person name="Secka A."/>
            <person name="Antonio M."/>
            <person name="Oren A."/>
            <person name="Chaudhuri R.R."/>
            <person name="La Ragione R."/>
            <person name="Hildebrand F."/>
            <person name="Pallen M.J."/>
        </authorList>
    </citation>
    <scope>NUCLEOTIDE SEQUENCE</scope>
    <source>
        <strain evidence="11">742</strain>
    </source>
</reference>
<dbReference type="GO" id="GO:0010181">
    <property type="term" value="F:FMN binding"/>
    <property type="evidence" value="ECO:0007669"/>
    <property type="project" value="InterPro"/>
</dbReference>
<dbReference type="AlphaFoldDB" id="A0A9E2KLE2"/>
<organism evidence="11 12">
    <name type="scientific">Candidatus Faecalibacterium intestinavium</name>
    <dbReference type="NCBI Taxonomy" id="2838580"/>
    <lineage>
        <taxon>Bacteria</taxon>
        <taxon>Bacillati</taxon>
        <taxon>Bacillota</taxon>
        <taxon>Clostridia</taxon>
        <taxon>Eubacteriales</taxon>
        <taxon>Oscillospiraceae</taxon>
        <taxon>Faecalibacterium</taxon>
    </lineage>
</organism>
<protein>
    <recommendedName>
        <fullName evidence="4">Urocanate reductase</fullName>
        <ecNumber evidence="3">1.3.99.33</ecNumber>
    </recommendedName>
</protein>
<dbReference type="Proteomes" id="UP000824178">
    <property type="component" value="Unassembled WGS sequence"/>
</dbReference>
<evidence type="ECO:0000256" key="8">
    <source>
        <dbReference type="ARBA" id="ARBA00049922"/>
    </source>
</evidence>
<evidence type="ECO:0000256" key="9">
    <source>
        <dbReference type="SAM" id="SignalP"/>
    </source>
</evidence>
<dbReference type="PANTHER" id="PTHR43400:SF10">
    <property type="entry name" value="3-OXOSTEROID 1-DEHYDROGENASE"/>
    <property type="match status" value="1"/>
</dbReference>
<dbReference type="PRINTS" id="PR00411">
    <property type="entry name" value="PNDRDTASEI"/>
</dbReference>
<dbReference type="PANTHER" id="PTHR43400">
    <property type="entry name" value="FUMARATE REDUCTASE"/>
    <property type="match status" value="1"/>
</dbReference>
<dbReference type="SUPFAM" id="SSF56425">
    <property type="entry name" value="Succinate dehydrogenase/fumarate reductase flavoprotein, catalytic domain"/>
    <property type="match status" value="1"/>
</dbReference>
<dbReference type="InterPro" id="IPR036188">
    <property type="entry name" value="FAD/NAD-bd_sf"/>
</dbReference>
<dbReference type="SMART" id="SM00900">
    <property type="entry name" value="FMN_bind"/>
    <property type="match status" value="1"/>
</dbReference>
<dbReference type="GO" id="GO:0016020">
    <property type="term" value="C:membrane"/>
    <property type="evidence" value="ECO:0007669"/>
    <property type="project" value="InterPro"/>
</dbReference>
<evidence type="ECO:0000313" key="12">
    <source>
        <dbReference type="Proteomes" id="UP000824178"/>
    </source>
</evidence>
<comment type="caution">
    <text evidence="11">The sequence shown here is derived from an EMBL/GenBank/DDBJ whole genome shotgun (WGS) entry which is preliminary data.</text>
</comment>
<evidence type="ECO:0000313" key="11">
    <source>
        <dbReference type="EMBL" id="MBU3819888.1"/>
    </source>
</evidence>
<dbReference type="Pfam" id="PF00890">
    <property type="entry name" value="FAD_binding_2"/>
    <property type="match status" value="1"/>
</dbReference>
<comment type="catalytic activity">
    <reaction evidence="8">
        <text>dihydrourocanate + A = urocanate + AH2</text>
        <dbReference type="Rhea" id="RHEA:36059"/>
        <dbReference type="ChEBI" id="CHEBI:13193"/>
        <dbReference type="ChEBI" id="CHEBI:17499"/>
        <dbReference type="ChEBI" id="CHEBI:27247"/>
        <dbReference type="ChEBI" id="CHEBI:72991"/>
        <dbReference type="EC" id="1.3.99.33"/>
    </reaction>
</comment>
<reference evidence="11" key="2">
    <citation type="submission" date="2021-04" db="EMBL/GenBank/DDBJ databases">
        <authorList>
            <person name="Gilroy R."/>
        </authorList>
    </citation>
    <scope>NUCLEOTIDE SEQUENCE</scope>
    <source>
        <strain evidence="11">742</strain>
    </source>
</reference>
<dbReference type="EC" id="1.3.99.33" evidence="3"/>
<dbReference type="GO" id="GO:0008202">
    <property type="term" value="P:steroid metabolic process"/>
    <property type="evidence" value="ECO:0007669"/>
    <property type="project" value="UniProtKB-ARBA"/>
</dbReference>
<feature type="signal peptide" evidence="9">
    <location>
        <begin position="1"/>
        <end position="32"/>
    </location>
</feature>
<evidence type="ECO:0000256" key="6">
    <source>
        <dbReference type="ARBA" id="ARBA00022827"/>
    </source>
</evidence>
<evidence type="ECO:0000256" key="1">
    <source>
        <dbReference type="ARBA" id="ARBA00001917"/>
    </source>
</evidence>
<evidence type="ECO:0000256" key="4">
    <source>
        <dbReference type="ARBA" id="ARBA00015872"/>
    </source>
</evidence>
<evidence type="ECO:0000256" key="5">
    <source>
        <dbReference type="ARBA" id="ARBA00022630"/>
    </source>
</evidence>
<dbReference type="PROSITE" id="PS51257">
    <property type="entry name" value="PROKAR_LIPOPROTEIN"/>
    <property type="match status" value="1"/>
</dbReference>
<dbReference type="Gene3D" id="3.90.1010.20">
    <property type="match status" value="1"/>
</dbReference>
<dbReference type="Gene3D" id="3.90.700.10">
    <property type="entry name" value="Succinate dehydrogenase/fumarate reductase flavoprotein, catalytic domain"/>
    <property type="match status" value="1"/>
</dbReference>
<evidence type="ECO:0000256" key="7">
    <source>
        <dbReference type="ARBA" id="ARBA00023002"/>
    </source>
</evidence>
<keyword evidence="6" id="KW-0274">FAD</keyword>
<feature type="domain" description="FMN-binding" evidence="10">
    <location>
        <begin position="58"/>
        <end position="132"/>
    </location>
</feature>
<keyword evidence="7" id="KW-0560">Oxidoreductase</keyword>
<dbReference type="InterPro" id="IPR050315">
    <property type="entry name" value="FAD-oxidoreductase_2"/>
</dbReference>